<accession>Q6L305</accession>
<dbReference type="KEGG" id="pto:PTO0061"/>
<dbReference type="GeneID" id="2845009"/>
<dbReference type="RefSeq" id="WP_011176862.1">
    <property type="nucleotide sequence ID" value="NC_005877.1"/>
</dbReference>
<evidence type="ECO:0000313" key="1">
    <source>
        <dbReference type="EMBL" id="AAT42646.1"/>
    </source>
</evidence>
<dbReference type="InParanoid" id="Q6L305"/>
<sequence length="138" mass="16268">MPIRSERQYAEMSIKDAGVACIRLNNNITDLAAFRAYKSLRRLLQSLAMKYGYNRKDTRCAVPKGEMLMVARLLEEHGYKNIYRNTEMALKLFDEWRNHCANRNDIIIMLKSIDFTWLSDLIDKKTINDLYNNIKDLE</sequence>
<dbReference type="HOGENOM" id="CLU_1850706_0_0_2"/>
<dbReference type="eggNOG" id="arCOG06952">
    <property type="taxonomic scope" value="Archaea"/>
</dbReference>
<dbReference type="Proteomes" id="UP000000438">
    <property type="component" value="Chromosome"/>
</dbReference>
<gene>
    <name evidence="1" type="ordered locus">PTO0061</name>
</gene>
<proteinExistence type="predicted"/>
<dbReference type="EMBL" id="AE017261">
    <property type="protein sequence ID" value="AAT42646.1"/>
    <property type="molecule type" value="Genomic_DNA"/>
</dbReference>
<name>Q6L305_PICTO</name>
<protein>
    <submittedName>
        <fullName evidence="1">Uncharacterized protein</fullName>
    </submittedName>
</protein>
<dbReference type="AlphaFoldDB" id="Q6L305"/>
<reference evidence="1 2" key="1">
    <citation type="journal article" date="2004" name="Proc. Natl. Acad. Sci. U.S.A.">
        <title>Genome sequence of Picrophilus torridus and its implications for life around pH 0.</title>
        <authorList>
            <person name="Futterer O."/>
            <person name="Angelov A."/>
            <person name="Liesegang H."/>
            <person name="Gottschalk G."/>
            <person name="Schleper C."/>
            <person name="Schepers B."/>
            <person name="Dock C."/>
            <person name="Antranikian G."/>
            <person name="Liebl W."/>
        </authorList>
    </citation>
    <scope>NUCLEOTIDE SEQUENCE [LARGE SCALE GENOMIC DNA]</scope>
    <source>
        <strain evidence="2">ATCC 700027 / DSM 9790 / JCM 10055 / NBRC 100828</strain>
    </source>
</reference>
<dbReference type="PaxDb" id="263820-PTO0061"/>
<dbReference type="OrthoDB" id="41636at2157"/>
<organism evidence="1 2">
    <name type="scientific">Picrophilus torridus (strain ATCC 700027 / DSM 9790 / JCM 10055 / NBRC 100828 / KAW 2/3)</name>
    <dbReference type="NCBI Taxonomy" id="1122961"/>
    <lineage>
        <taxon>Archaea</taxon>
        <taxon>Methanobacteriati</taxon>
        <taxon>Thermoplasmatota</taxon>
        <taxon>Thermoplasmata</taxon>
        <taxon>Thermoplasmatales</taxon>
        <taxon>Picrophilaceae</taxon>
        <taxon>Picrophilus</taxon>
    </lineage>
</organism>
<evidence type="ECO:0000313" key="2">
    <source>
        <dbReference type="Proteomes" id="UP000000438"/>
    </source>
</evidence>